<name>A0A0A9VY66_LYGHE</name>
<feature type="domain" description="Orn/DAP/Arg decarboxylase 2 N-terminal" evidence="5">
    <location>
        <begin position="2"/>
        <end position="77"/>
    </location>
</feature>
<dbReference type="AlphaFoldDB" id="A0A0A9VY66"/>
<keyword evidence="3" id="KW-0663">Pyridoxal phosphate</keyword>
<evidence type="ECO:0000313" key="6">
    <source>
        <dbReference type="EMBL" id="JAF99127.1"/>
    </source>
</evidence>
<evidence type="ECO:0000259" key="5">
    <source>
        <dbReference type="Pfam" id="PF02784"/>
    </source>
</evidence>
<dbReference type="GO" id="GO:0004586">
    <property type="term" value="F:ornithine decarboxylase activity"/>
    <property type="evidence" value="ECO:0007669"/>
    <property type="project" value="TreeGrafter"/>
</dbReference>
<dbReference type="InterPro" id="IPR029066">
    <property type="entry name" value="PLP-binding_barrel"/>
</dbReference>
<dbReference type="PANTHER" id="PTHR11482">
    <property type="entry name" value="ARGININE/DIAMINOPIMELATE/ORNITHINE DECARBOXYLASE"/>
    <property type="match status" value="1"/>
</dbReference>
<reference evidence="7" key="3">
    <citation type="journal article" date="2016" name="Gigascience">
        <title>De novo construction of an expanded transcriptome assembly for the western tarnished plant bug, Lygus hesperus.</title>
        <authorList>
            <person name="Tassone E.E."/>
            <person name="Geib S.M."/>
            <person name="Hall B."/>
            <person name="Fabrick J.A."/>
            <person name="Brent C.S."/>
            <person name="Hull J.J."/>
        </authorList>
    </citation>
    <scope>NUCLEOTIDE SEQUENCE</scope>
</reference>
<organism evidence="6">
    <name type="scientific">Lygus hesperus</name>
    <name type="common">Western plant bug</name>
    <dbReference type="NCBI Taxonomy" id="30085"/>
    <lineage>
        <taxon>Eukaryota</taxon>
        <taxon>Metazoa</taxon>
        <taxon>Ecdysozoa</taxon>
        <taxon>Arthropoda</taxon>
        <taxon>Hexapoda</taxon>
        <taxon>Insecta</taxon>
        <taxon>Pterygota</taxon>
        <taxon>Neoptera</taxon>
        <taxon>Paraneoptera</taxon>
        <taxon>Hemiptera</taxon>
        <taxon>Heteroptera</taxon>
        <taxon>Panheteroptera</taxon>
        <taxon>Cimicomorpha</taxon>
        <taxon>Miridae</taxon>
        <taxon>Mirini</taxon>
        <taxon>Lygus</taxon>
    </lineage>
</organism>
<protein>
    <submittedName>
        <fullName evidence="6">Ornithine decarboxylase</fullName>
    </submittedName>
</protein>
<dbReference type="EMBL" id="GDHC01013417">
    <property type="protein sequence ID" value="JAQ05212.1"/>
    <property type="molecule type" value="Transcribed_RNA"/>
</dbReference>
<evidence type="ECO:0000256" key="3">
    <source>
        <dbReference type="ARBA" id="ARBA00022898"/>
    </source>
</evidence>
<evidence type="ECO:0000256" key="1">
    <source>
        <dbReference type="ARBA" id="ARBA00001933"/>
    </source>
</evidence>
<dbReference type="GO" id="GO:0005737">
    <property type="term" value="C:cytoplasm"/>
    <property type="evidence" value="ECO:0007669"/>
    <property type="project" value="TreeGrafter"/>
</dbReference>
<gene>
    <name evidence="6" type="primary">DCOR</name>
    <name evidence="7" type="synonym">DCOR_0</name>
    <name evidence="6" type="ORF">CM83_48756</name>
    <name evidence="7" type="ORF">g.12269</name>
</gene>
<dbReference type="InterPro" id="IPR022644">
    <property type="entry name" value="De-COase2_N"/>
</dbReference>
<sequence length="131" mass="14227">MAAAYGFNCSLLDIGGGYPGDVPPYFYSSTASASQSECDDSNNTITFEDIAAAIRPMLVELFPDTMIIAEPGRYFTAASHTLMMNVFGERTLSLSSASAQRVKDANVTLLEKTCKHVEDAETLLRDVDWSV</sequence>
<dbReference type="GO" id="GO:0033387">
    <property type="term" value="P:putrescine biosynthetic process from arginine, via ornithine"/>
    <property type="evidence" value="ECO:0007669"/>
    <property type="project" value="TreeGrafter"/>
</dbReference>
<comment type="similarity">
    <text evidence="2">Belongs to the Orn/Lys/Arg decarboxylase class-II family.</text>
</comment>
<evidence type="ECO:0000256" key="4">
    <source>
        <dbReference type="ARBA" id="ARBA00023239"/>
    </source>
</evidence>
<proteinExistence type="inferred from homology"/>
<accession>A0A0A9VY66</accession>
<evidence type="ECO:0000313" key="7">
    <source>
        <dbReference type="EMBL" id="JAQ05212.1"/>
    </source>
</evidence>
<evidence type="ECO:0000256" key="2">
    <source>
        <dbReference type="ARBA" id="ARBA00008872"/>
    </source>
</evidence>
<comment type="cofactor">
    <cofactor evidence="1">
        <name>pyridoxal 5'-phosphate</name>
        <dbReference type="ChEBI" id="CHEBI:597326"/>
    </cofactor>
</comment>
<dbReference type="InterPro" id="IPR002433">
    <property type="entry name" value="Orn_de-COase"/>
</dbReference>
<keyword evidence="4" id="KW-0456">Lyase</keyword>
<dbReference type="PANTHER" id="PTHR11482:SF6">
    <property type="entry name" value="ORNITHINE DECARBOXYLASE 1-RELATED"/>
    <property type="match status" value="1"/>
</dbReference>
<dbReference type="Gene3D" id="3.20.20.10">
    <property type="entry name" value="Alanine racemase"/>
    <property type="match status" value="1"/>
</dbReference>
<dbReference type="EMBL" id="GBHO01044476">
    <property type="protein sequence ID" value="JAF99127.1"/>
    <property type="molecule type" value="Transcribed_RNA"/>
</dbReference>
<dbReference type="Pfam" id="PF02784">
    <property type="entry name" value="Orn_Arg_deC_N"/>
    <property type="match status" value="1"/>
</dbReference>
<reference evidence="6" key="2">
    <citation type="submission" date="2014-07" db="EMBL/GenBank/DDBJ databases">
        <authorList>
            <person name="Hull J."/>
        </authorList>
    </citation>
    <scope>NUCLEOTIDE SEQUENCE</scope>
</reference>
<reference evidence="6" key="1">
    <citation type="journal article" date="2014" name="PLoS ONE">
        <title>Transcriptome-Based Identification of ABC Transporters in the Western Tarnished Plant Bug Lygus hesperus.</title>
        <authorList>
            <person name="Hull J.J."/>
            <person name="Chaney K."/>
            <person name="Geib S.M."/>
            <person name="Fabrick J.A."/>
            <person name="Brent C.S."/>
            <person name="Walsh D."/>
            <person name="Lavine L.C."/>
        </authorList>
    </citation>
    <scope>NUCLEOTIDE SEQUENCE</scope>
</reference>
<dbReference type="SUPFAM" id="SSF51419">
    <property type="entry name" value="PLP-binding barrel"/>
    <property type="match status" value="1"/>
</dbReference>